<dbReference type="AlphaFoldDB" id="A0A838BEZ4"/>
<dbReference type="InterPro" id="IPR011600">
    <property type="entry name" value="Pept_C14_caspase"/>
</dbReference>
<protein>
    <submittedName>
        <fullName evidence="3">Caspase family protein</fullName>
    </submittedName>
</protein>
<feature type="domain" description="Peptidase C14 caspase" evidence="2">
    <location>
        <begin position="122"/>
        <end position="266"/>
    </location>
</feature>
<organism evidence="3 4">
    <name type="scientific">Mesorhizobium neociceri</name>
    <dbReference type="NCBI Taxonomy" id="1307853"/>
    <lineage>
        <taxon>Bacteria</taxon>
        <taxon>Pseudomonadati</taxon>
        <taxon>Pseudomonadota</taxon>
        <taxon>Alphaproteobacteria</taxon>
        <taxon>Hyphomicrobiales</taxon>
        <taxon>Phyllobacteriaceae</taxon>
        <taxon>Mesorhizobium</taxon>
    </lineage>
</organism>
<dbReference type="Pfam" id="PF00656">
    <property type="entry name" value="Peptidase_C14"/>
    <property type="match status" value="1"/>
</dbReference>
<dbReference type="GO" id="GO:0004197">
    <property type="term" value="F:cysteine-type endopeptidase activity"/>
    <property type="evidence" value="ECO:0007669"/>
    <property type="project" value="InterPro"/>
</dbReference>
<reference evidence="3 4" key="1">
    <citation type="submission" date="2020-07" db="EMBL/GenBank/DDBJ databases">
        <title>Definition of the novel symbiovar canariense within Mesorhizobium novociceri, a new species of genus Mesorhizobium nodulating Cicer canariense in the Caldera de Taburiente National Park (La Palma, Canary Islands).</title>
        <authorList>
            <person name="Leon-Barrios M."/>
            <person name="Perez-Yepez J."/>
            <person name="Flores-Felix J.D."/>
            <person name="Ramirez-Baena M.H."/>
            <person name="Pulido-Suarez L."/>
            <person name="Igual J.M."/>
            <person name="Velazquez E."/>
            <person name="Peix A."/>
        </authorList>
    </citation>
    <scope>NUCLEOTIDE SEQUENCE [LARGE SCALE GENOMIC DNA]</scope>
    <source>
        <strain evidence="3 4">CCANP35</strain>
    </source>
</reference>
<dbReference type="Proteomes" id="UP000558284">
    <property type="component" value="Unassembled WGS sequence"/>
</dbReference>
<evidence type="ECO:0000259" key="2">
    <source>
        <dbReference type="Pfam" id="PF00656"/>
    </source>
</evidence>
<proteinExistence type="predicted"/>
<gene>
    <name evidence="3" type="ORF">H0241_28190</name>
</gene>
<feature type="compositionally biased region" description="Pro residues" evidence="1">
    <location>
        <begin position="413"/>
        <end position="432"/>
    </location>
</feature>
<dbReference type="SUPFAM" id="SSF52129">
    <property type="entry name" value="Caspase-like"/>
    <property type="match status" value="1"/>
</dbReference>
<keyword evidence="4" id="KW-1185">Reference proteome</keyword>
<dbReference type="EMBL" id="JACDTY010000019">
    <property type="protein sequence ID" value="MBA1144094.1"/>
    <property type="molecule type" value="Genomic_DNA"/>
</dbReference>
<accession>A0A838BEZ4</accession>
<dbReference type="GO" id="GO:0006508">
    <property type="term" value="P:proteolysis"/>
    <property type="evidence" value="ECO:0007669"/>
    <property type="project" value="InterPro"/>
</dbReference>
<evidence type="ECO:0000256" key="1">
    <source>
        <dbReference type="SAM" id="MobiDB-lite"/>
    </source>
</evidence>
<dbReference type="InterPro" id="IPR029030">
    <property type="entry name" value="Caspase-like_dom_sf"/>
</dbReference>
<evidence type="ECO:0000313" key="3">
    <source>
        <dbReference type="EMBL" id="MBA1144094.1"/>
    </source>
</evidence>
<feature type="region of interest" description="Disordered" evidence="1">
    <location>
        <begin position="407"/>
        <end position="432"/>
    </location>
</feature>
<dbReference type="RefSeq" id="WP_181061047.1">
    <property type="nucleotide sequence ID" value="NZ_JACDTY010000019.1"/>
</dbReference>
<comment type="caution">
    <text evidence="3">The sequence shown here is derived from an EMBL/GenBank/DDBJ whole genome shotgun (WGS) entry which is preliminary data.</text>
</comment>
<sequence>MTLVFDRRAKFAGQPQTHAFLVGVSEYTHLPKPNEPPDAEKFNLQRLASPALSVWEICRWLIANADTLTCPLATIRLVMSPSAKEKPKLTPIDLGQGKQLKKTKIDPADWKHFVPEAIEWRKEASADRNSMTFFYYSGHGLERLGTPLITLADFTDPAAGGVLQRSCEVAANFVLGMAPSANRPEMARTQFYFVDSCRETVMDYPGLANPPGTVWDTLPGIDDRATPMFMASYPGAIAMTIAGKRTDFCEALIKCLDNGAENRDLNDPQQRWPVSSFTLNTALSNHFQLKKTGQYSTAAGTSFKNVTLRWLTSPPEVEFRLVIRPDAAIGVTGLALERVGGGFHKDIPPSEADHPYAVTSRAGIFQLTAKAAAGFSEVTDIQLINQQTPNWPISMAAIVPAPPPAALPAAPMAGPPAAPPAGPPAAPPAGGG</sequence>
<name>A0A838BEZ4_9HYPH</name>
<evidence type="ECO:0000313" key="4">
    <source>
        <dbReference type="Proteomes" id="UP000558284"/>
    </source>
</evidence>